<dbReference type="Proteomes" id="UP000800981">
    <property type="component" value="Unassembled WGS sequence"/>
</dbReference>
<evidence type="ECO:0000313" key="2">
    <source>
        <dbReference type="Proteomes" id="UP000800981"/>
    </source>
</evidence>
<organism evidence="1 2">
    <name type="scientific">Motilibacter deserti</name>
    <dbReference type="NCBI Taxonomy" id="2714956"/>
    <lineage>
        <taxon>Bacteria</taxon>
        <taxon>Bacillati</taxon>
        <taxon>Actinomycetota</taxon>
        <taxon>Actinomycetes</taxon>
        <taxon>Motilibacterales</taxon>
        <taxon>Motilibacteraceae</taxon>
        <taxon>Motilibacter</taxon>
    </lineage>
</organism>
<name>A0ABX0GP89_9ACTN</name>
<dbReference type="RefSeq" id="WP_166277294.1">
    <property type="nucleotide sequence ID" value="NZ_JAANNP010000001.1"/>
</dbReference>
<evidence type="ECO:0000313" key="1">
    <source>
        <dbReference type="EMBL" id="NHC12658.1"/>
    </source>
</evidence>
<proteinExistence type="predicted"/>
<dbReference type="EMBL" id="JAANNP010000001">
    <property type="protein sequence ID" value="NHC12658.1"/>
    <property type="molecule type" value="Genomic_DNA"/>
</dbReference>
<sequence length="125" mass="13006">MLRPILFQEVGLDVGLAPSHSDGAPPVPPVPPTATANALPGEAVEALALLLPERVPPENAHYLARAALQAALPHLKPPALRGLLEALRTVHRPAEPFPGGAPICAEDGRPWPCATALLALPLLDN</sequence>
<reference evidence="1 2" key="1">
    <citation type="submission" date="2020-03" db="EMBL/GenBank/DDBJ databases">
        <title>Two novel Motilibacter sp.</title>
        <authorList>
            <person name="Liu S."/>
        </authorList>
    </citation>
    <scope>NUCLEOTIDE SEQUENCE [LARGE SCALE GENOMIC DNA]</scope>
    <source>
        <strain evidence="1 2">E257</strain>
    </source>
</reference>
<gene>
    <name evidence="1" type="ORF">G9H71_02530</name>
</gene>
<keyword evidence="2" id="KW-1185">Reference proteome</keyword>
<protein>
    <submittedName>
        <fullName evidence="1">Uncharacterized protein</fullName>
    </submittedName>
</protein>
<accession>A0ABX0GP89</accession>
<comment type="caution">
    <text evidence="1">The sequence shown here is derived from an EMBL/GenBank/DDBJ whole genome shotgun (WGS) entry which is preliminary data.</text>
</comment>